<evidence type="ECO:0000256" key="3">
    <source>
        <dbReference type="ARBA" id="ARBA00022741"/>
    </source>
</evidence>
<dbReference type="CDD" id="cd04163">
    <property type="entry name" value="Era"/>
    <property type="match status" value="1"/>
</dbReference>
<dbReference type="InterPro" id="IPR027417">
    <property type="entry name" value="P-loop_NTPase"/>
</dbReference>
<evidence type="ECO:0000313" key="12">
    <source>
        <dbReference type="Proteomes" id="UP000595362"/>
    </source>
</evidence>
<dbReference type="PROSITE" id="PS51713">
    <property type="entry name" value="G_ERA"/>
    <property type="match status" value="1"/>
</dbReference>
<dbReference type="InterPro" id="IPR006073">
    <property type="entry name" value="GTP-bd"/>
</dbReference>
<dbReference type="NCBIfam" id="TIGR00231">
    <property type="entry name" value="small_GTP"/>
    <property type="match status" value="1"/>
</dbReference>
<dbReference type="InterPro" id="IPR004044">
    <property type="entry name" value="KH_dom_type_2"/>
</dbReference>
<dbReference type="NCBIfam" id="NF000908">
    <property type="entry name" value="PRK00089.1"/>
    <property type="match status" value="1"/>
</dbReference>
<evidence type="ECO:0000256" key="6">
    <source>
        <dbReference type="HAMAP-Rule" id="MF_00367"/>
    </source>
</evidence>
<dbReference type="InterPro" id="IPR015946">
    <property type="entry name" value="KH_dom-like_a/b"/>
</dbReference>
<reference evidence="11 12" key="1">
    <citation type="submission" date="2020-07" db="EMBL/GenBank/DDBJ databases">
        <title>Huge and variable diversity of episymbiotic CPR bacteria and DPANN archaea in groundwater ecosystems.</title>
        <authorList>
            <person name="He C.Y."/>
            <person name="Keren R."/>
            <person name="Whittaker M."/>
            <person name="Farag I.F."/>
            <person name="Doudna J."/>
            <person name="Cate J.H.D."/>
            <person name="Banfield J.F."/>
        </authorList>
    </citation>
    <scope>NUCLEOTIDE SEQUENCE [LARGE SCALE GENOMIC DNA]</scope>
    <source>
        <strain evidence="11">NC_groundwater_70_Ag_B-0.1um_54_66</strain>
    </source>
</reference>
<feature type="region of interest" description="G5" evidence="7">
    <location>
        <begin position="162"/>
        <end position="164"/>
    </location>
</feature>
<keyword evidence="4 6" id="KW-0694">RNA-binding</keyword>
<comment type="subunit">
    <text evidence="6">Monomer.</text>
</comment>
<dbReference type="Proteomes" id="UP000595362">
    <property type="component" value="Chromosome"/>
</dbReference>
<feature type="binding site" evidence="6">
    <location>
        <begin position="21"/>
        <end position="28"/>
    </location>
    <ligand>
        <name>GTP</name>
        <dbReference type="ChEBI" id="CHEBI:37565"/>
    </ligand>
</feature>
<dbReference type="GO" id="GO:0005886">
    <property type="term" value="C:plasma membrane"/>
    <property type="evidence" value="ECO:0007669"/>
    <property type="project" value="UniProtKB-SubCell"/>
</dbReference>
<dbReference type="AlphaFoldDB" id="A0A7T5R2Y9"/>
<evidence type="ECO:0000256" key="8">
    <source>
        <dbReference type="RuleBase" id="RU003761"/>
    </source>
</evidence>
<dbReference type="Pfam" id="PF01926">
    <property type="entry name" value="MMR_HSR1"/>
    <property type="match status" value="1"/>
</dbReference>
<organism evidence="11 12">
    <name type="scientific">Micavibrio aeruginosavorus</name>
    <dbReference type="NCBI Taxonomy" id="349221"/>
    <lineage>
        <taxon>Bacteria</taxon>
        <taxon>Pseudomonadati</taxon>
        <taxon>Bdellovibrionota</taxon>
        <taxon>Bdellovibrionia</taxon>
        <taxon>Bdellovibrionales</taxon>
        <taxon>Pseudobdellovibrionaceae</taxon>
        <taxon>Micavibrio</taxon>
    </lineage>
</organism>
<dbReference type="Gene3D" id="3.30.300.20">
    <property type="match status" value="1"/>
</dbReference>
<keyword evidence="5 6" id="KW-0342">GTP-binding</keyword>
<evidence type="ECO:0000256" key="2">
    <source>
        <dbReference type="ARBA" id="ARBA00020484"/>
    </source>
</evidence>
<dbReference type="GO" id="GO:0005829">
    <property type="term" value="C:cytosol"/>
    <property type="evidence" value="ECO:0007669"/>
    <property type="project" value="TreeGrafter"/>
</dbReference>
<comment type="function">
    <text evidence="6">An essential GTPase that binds both GDP and GTP, with rapid nucleotide exchange. Plays a role in 16S rRNA processing and 30S ribosomal subunit biogenesis and possibly also in cell cycle regulation and energy metabolism.</text>
</comment>
<evidence type="ECO:0000256" key="7">
    <source>
        <dbReference type="PROSITE-ProRule" id="PRU01050"/>
    </source>
</evidence>
<keyword evidence="6" id="KW-0690">Ribosome biogenesis</keyword>
<keyword evidence="3 6" id="KW-0547">Nucleotide-binding</keyword>
<feature type="domain" description="Era-type G" evidence="10">
    <location>
        <begin position="13"/>
        <end position="183"/>
    </location>
</feature>
<dbReference type="SUPFAM" id="SSF52540">
    <property type="entry name" value="P-loop containing nucleoside triphosphate hydrolases"/>
    <property type="match status" value="1"/>
</dbReference>
<dbReference type="SUPFAM" id="SSF54814">
    <property type="entry name" value="Prokaryotic type KH domain (KH-domain type II)"/>
    <property type="match status" value="1"/>
</dbReference>
<sequence>MTEENDNADRGTRCGFVAVIGAPNAGKSTLINTLVGSKVSIVSPKVQTTRTMVRGMIVKDRSQIIFIDTPGIFSPKKRLEKAMVAAAWQGRDEADIVMVMVDASRKKVDADTRAIVERLAEVRGDMPCVLLLNKFDQARKETLLRMAEELNAMLDFTATFMISALKRDGTDDVLSWLAKNVPTGVWHYPEDQISDMPARLLAAEVTREKLFRALYQELPYALTVETEGWEEFDNGDIRISQVVYVTRDTHKAIVLGKGGQQIREIGEAARLELQDIFECKVHLKLFVKVDEAWLEDRERYEVWGLDFNA</sequence>
<dbReference type="NCBIfam" id="TIGR00436">
    <property type="entry name" value="era"/>
    <property type="match status" value="1"/>
</dbReference>
<feature type="binding site" evidence="6">
    <location>
        <begin position="133"/>
        <end position="136"/>
    </location>
    <ligand>
        <name>GTP</name>
        <dbReference type="ChEBI" id="CHEBI:37565"/>
    </ligand>
</feature>
<evidence type="ECO:0000313" key="11">
    <source>
        <dbReference type="EMBL" id="QQG36598.1"/>
    </source>
</evidence>
<dbReference type="Gene3D" id="3.40.50.300">
    <property type="entry name" value="P-loop containing nucleotide triphosphate hydrolases"/>
    <property type="match status" value="1"/>
</dbReference>
<protein>
    <recommendedName>
        <fullName evidence="2 6">GTPase Era</fullName>
    </recommendedName>
</protein>
<accession>A0A7T5R2Y9</accession>
<dbReference type="PANTHER" id="PTHR42698">
    <property type="entry name" value="GTPASE ERA"/>
    <property type="match status" value="1"/>
</dbReference>
<dbReference type="InterPro" id="IPR005225">
    <property type="entry name" value="Small_GTP-bd"/>
</dbReference>
<comment type="similarity">
    <text evidence="1 6 7 8">Belongs to the TRAFAC class TrmE-Era-EngA-EngB-Septin-like GTPase superfamily. Era GTPase family.</text>
</comment>
<feature type="region of interest" description="G3" evidence="7">
    <location>
        <begin position="68"/>
        <end position="71"/>
    </location>
</feature>
<dbReference type="PROSITE" id="PS50823">
    <property type="entry name" value="KH_TYPE_2"/>
    <property type="match status" value="1"/>
</dbReference>
<evidence type="ECO:0000259" key="10">
    <source>
        <dbReference type="PROSITE" id="PS51713"/>
    </source>
</evidence>
<feature type="region of interest" description="G1" evidence="7">
    <location>
        <begin position="21"/>
        <end position="28"/>
    </location>
</feature>
<dbReference type="GO" id="GO:0070181">
    <property type="term" value="F:small ribosomal subunit rRNA binding"/>
    <property type="evidence" value="ECO:0007669"/>
    <property type="project" value="UniProtKB-UniRule"/>
</dbReference>
<feature type="domain" description="KH type-2" evidence="9">
    <location>
        <begin position="214"/>
        <end position="291"/>
    </location>
</feature>
<keyword evidence="6" id="KW-1003">Cell membrane</keyword>
<gene>
    <name evidence="6 11" type="primary">era</name>
    <name evidence="11" type="ORF">HYS17_02100</name>
</gene>
<feature type="binding site" evidence="6">
    <location>
        <begin position="68"/>
        <end position="72"/>
    </location>
    <ligand>
        <name>GTP</name>
        <dbReference type="ChEBI" id="CHEBI:37565"/>
    </ligand>
</feature>
<dbReference type="InterPro" id="IPR009019">
    <property type="entry name" value="KH_sf_prok-type"/>
</dbReference>
<dbReference type="PANTHER" id="PTHR42698:SF1">
    <property type="entry name" value="GTPASE ERA, MITOCHONDRIAL"/>
    <property type="match status" value="1"/>
</dbReference>
<evidence type="ECO:0000256" key="1">
    <source>
        <dbReference type="ARBA" id="ARBA00007921"/>
    </source>
</evidence>
<keyword evidence="6" id="KW-0963">Cytoplasm</keyword>
<dbReference type="Pfam" id="PF07650">
    <property type="entry name" value="KH_2"/>
    <property type="match status" value="1"/>
</dbReference>
<evidence type="ECO:0000256" key="4">
    <source>
        <dbReference type="ARBA" id="ARBA00022884"/>
    </source>
</evidence>
<dbReference type="GO" id="GO:0000028">
    <property type="term" value="P:ribosomal small subunit assembly"/>
    <property type="evidence" value="ECO:0007669"/>
    <property type="project" value="TreeGrafter"/>
</dbReference>
<keyword evidence="6" id="KW-0472">Membrane</keyword>
<feature type="region of interest" description="G4" evidence="7">
    <location>
        <begin position="133"/>
        <end position="136"/>
    </location>
</feature>
<comment type="subcellular location">
    <subcellularLocation>
        <location evidence="6">Cytoplasm</location>
    </subcellularLocation>
    <subcellularLocation>
        <location evidence="6">Cell membrane</location>
        <topology evidence="6">Peripheral membrane protein</topology>
    </subcellularLocation>
</comment>
<proteinExistence type="inferred from homology"/>
<evidence type="ECO:0000256" key="5">
    <source>
        <dbReference type="ARBA" id="ARBA00023134"/>
    </source>
</evidence>
<keyword evidence="6" id="KW-0699">rRNA-binding</keyword>
<name>A0A7T5R2Y9_9BACT</name>
<dbReference type="InterPro" id="IPR030388">
    <property type="entry name" value="G_ERA_dom"/>
</dbReference>
<feature type="region of interest" description="G2" evidence="7">
    <location>
        <begin position="47"/>
        <end position="51"/>
    </location>
</feature>
<evidence type="ECO:0000259" key="9">
    <source>
        <dbReference type="PROSITE" id="PS50823"/>
    </source>
</evidence>
<dbReference type="InterPro" id="IPR005662">
    <property type="entry name" value="GTPase_Era-like"/>
</dbReference>
<dbReference type="GO" id="GO:0005525">
    <property type="term" value="F:GTP binding"/>
    <property type="evidence" value="ECO:0007669"/>
    <property type="project" value="UniProtKB-UniRule"/>
</dbReference>
<dbReference type="GO" id="GO:0003924">
    <property type="term" value="F:GTPase activity"/>
    <property type="evidence" value="ECO:0007669"/>
    <property type="project" value="UniProtKB-UniRule"/>
</dbReference>
<dbReference type="GO" id="GO:0043024">
    <property type="term" value="F:ribosomal small subunit binding"/>
    <property type="evidence" value="ECO:0007669"/>
    <property type="project" value="TreeGrafter"/>
</dbReference>
<dbReference type="CDD" id="cd22534">
    <property type="entry name" value="KH-II_Era"/>
    <property type="match status" value="1"/>
</dbReference>
<dbReference type="HAMAP" id="MF_00367">
    <property type="entry name" value="GTPase_Era"/>
    <property type="match status" value="1"/>
</dbReference>
<dbReference type="EMBL" id="CP066681">
    <property type="protein sequence ID" value="QQG36598.1"/>
    <property type="molecule type" value="Genomic_DNA"/>
</dbReference>